<dbReference type="Proteomes" id="UP000276133">
    <property type="component" value="Unassembled WGS sequence"/>
</dbReference>
<keyword evidence="1" id="KW-0472">Membrane</keyword>
<keyword evidence="1" id="KW-1133">Transmembrane helix</keyword>
<evidence type="ECO:0000256" key="1">
    <source>
        <dbReference type="SAM" id="Phobius"/>
    </source>
</evidence>
<proteinExistence type="predicted"/>
<evidence type="ECO:0000256" key="2">
    <source>
        <dbReference type="SAM" id="SignalP"/>
    </source>
</evidence>
<dbReference type="EMBL" id="REGN01006477">
    <property type="protein sequence ID" value="RNA09353.1"/>
    <property type="molecule type" value="Genomic_DNA"/>
</dbReference>
<protein>
    <submittedName>
        <fullName evidence="3">Uncharacterized protein</fullName>
    </submittedName>
</protein>
<comment type="caution">
    <text evidence="3">The sequence shown here is derived from an EMBL/GenBank/DDBJ whole genome shotgun (WGS) entry which is preliminary data.</text>
</comment>
<keyword evidence="4" id="KW-1185">Reference proteome</keyword>
<organism evidence="3 4">
    <name type="scientific">Brachionus plicatilis</name>
    <name type="common">Marine rotifer</name>
    <name type="synonym">Brachionus muelleri</name>
    <dbReference type="NCBI Taxonomy" id="10195"/>
    <lineage>
        <taxon>Eukaryota</taxon>
        <taxon>Metazoa</taxon>
        <taxon>Spiralia</taxon>
        <taxon>Gnathifera</taxon>
        <taxon>Rotifera</taxon>
        <taxon>Eurotatoria</taxon>
        <taxon>Monogononta</taxon>
        <taxon>Pseudotrocha</taxon>
        <taxon>Ploima</taxon>
        <taxon>Brachionidae</taxon>
        <taxon>Brachionus</taxon>
    </lineage>
</organism>
<name>A0A3M7QDJ0_BRAPC</name>
<feature type="chain" id="PRO_5018329866" evidence="2">
    <location>
        <begin position="23"/>
        <end position="65"/>
    </location>
</feature>
<dbReference type="AlphaFoldDB" id="A0A3M7QDJ0"/>
<keyword evidence="1" id="KW-0812">Transmembrane</keyword>
<evidence type="ECO:0000313" key="3">
    <source>
        <dbReference type="EMBL" id="RNA09353.1"/>
    </source>
</evidence>
<evidence type="ECO:0000313" key="4">
    <source>
        <dbReference type="Proteomes" id="UP000276133"/>
    </source>
</evidence>
<accession>A0A3M7QDJ0</accession>
<feature type="signal peptide" evidence="2">
    <location>
        <begin position="1"/>
        <end position="22"/>
    </location>
</feature>
<keyword evidence="2" id="KW-0732">Signal</keyword>
<reference evidence="3 4" key="1">
    <citation type="journal article" date="2018" name="Sci. Rep.">
        <title>Genomic signatures of local adaptation to the degree of environmental predictability in rotifers.</title>
        <authorList>
            <person name="Franch-Gras L."/>
            <person name="Hahn C."/>
            <person name="Garcia-Roger E.M."/>
            <person name="Carmona M.J."/>
            <person name="Serra M."/>
            <person name="Gomez A."/>
        </authorList>
    </citation>
    <scope>NUCLEOTIDE SEQUENCE [LARGE SCALE GENOMIC DNA]</scope>
    <source>
        <strain evidence="3">HYR1</strain>
    </source>
</reference>
<feature type="transmembrane region" description="Helical" evidence="1">
    <location>
        <begin position="36"/>
        <end position="54"/>
    </location>
</feature>
<gene>
    <name evidence="3" type="ORF">BpHYR1_033185</name>
</gene>
<sequence length="65" mass="7496">MIQTNSQFKVVWLLGSLGLACSLGSQQNLGSIVFEMIQIVLYNCSFFLIQLWSWKKILIQIQLFN</sequence>